<dbReference type="InterPro" id="IPR009683">
    <property type="entry name" value="Extensin-like_C"/>
</dbReference>
<dbReference type="RefSeq" id="WP_420030892.1">
    <property type="nucleotide sequence ID" value="NZ_BAAAEV010000002.1"/>
</dbReference>
<protein>
    <recommendedName>
        <fullName evidence="1">Extensin-like C-terminal domain-containing protein</fullName>
    </recommendedName>
</protein>
<keyword evidence="3" id="KW-1185">Reference proteome</keyword>
<reference evidence="2 3" key="1">
    <citation type="submission" date="2020-03" db="EMBL/GenBank/DDBJ databases">
        <title>Genomic Encyclopedia of Type Strains, Phase IV (KMG-IV): sequencing the most valuable type-strain genomes for metagenomic binning, comparative biology and taxonomic classification.</title>
        <authorList>
            <person name="Goeker M."/>
        </authorList>
    </citation>
    <scope>NUCLEOTIDE SEQUENCE [LARGE SCALE GENOMIC DNA]</scope>
    <source>
        <strain evidence="2 3">DSM 22753</strain>
    </source>
</reference>
<evidence type="ECO:0000313" key="2">
    <source>
        <dbReference type="EMBL" id="NIJ23869.1"/>
    </source>
</evidence>
<feature type="domain" description="Extensin-like C-terminal" evidence="1">
    <location>
        <begin position="63"/>
        <end position="246"/>
    </location>
</feature>
<gene>
    <name evidence="2" type="ORF">FHT01_001411</name>
</gene>
<proteinExistence type="predicted"/>
<organism evidence="2 3">
    <name type="scientific">Sphingomonas japonica</name>
    <dbReference type="NCBI Taxonomy" id="511662"/>
    <lineage>
        <taxon>Bacteria</taxon>
        <taxon>Pseudomonadati</taxon>
        <taxon>Pseudomonadota</taxon>
        <taxon>Alphaproteobacteria</taxon>
        <taxon>Sphingomonadales</taxon>
        <taxon>Sphingomonadaceae</taxon>
        <taxon>Sphingomonas</taxon>
    </lineage>
</organism>
<name>A0ABX0U2C4_9SPHN</name>
<sequence>MKAIRQAVGAGVIAAFLIGAAFLLYAAAKNRPQDLPWTDLDLGQPVGMFTAAKLTALTGDFRQCRRLLDRAGVAYTALAPVGSEAQCGYADGVRLDTGGSRRLRFAPPGLGVSCPVAASLAMWEWNVVQPAAQRWLGQRVRSVEHFGSYNCRRLYGRDAGAWSEHATADAVDIAGFILADGTRITVAGDWDADGEEADQAAFLHAVRDGACDLFATTLSPDYNAAHRDHLHLDHAKRGAMRWSVCR</sequence>
<comment type="caution">
    <text evidence="2">The sequence shown here is derived from an EMBL/GenBank/DDBJ whole genome shotgun (WGS) entry which is preliminary data.</text>
</comment>
<accession>A0ABX0U2C4</accession>
<dbReference type="Pfam" id="PF06904">
    <property type="entry name" value="Extensin-like_C"/>
    <property type="match status" value="1"/>
</dbReference>
<evidence type="ECO:0000259" key="1">
    <source>
        <dbReference type="Pfam" id="PF06904"/>
    </source>
</evidence>
<evidence type="ECO:0000313" key="3">
    <source>
        <dbReference type="Proteomes" id="UP000788153"/>
    </source>
</evidence>
<dbReference type="Proteomes" id="UP000788153">
    <property type="component" value="Unassembled WGS sequence"/>
</dbReference>
<dbReference type="EMBL" id="JAASQP010000001">
    <property type="protein sequence ID" value="NIJ23869.1"/>
    <property type="molecule type" value="Genomic_DNA"/>
</dbReference>